<accession>A0A9X0WDY8</accession>
<sequence length="66" mass="7295">MQQLLRRSSSSEAMPQSDEITALRCEARVLLRGGQAPRAAAQHHRAMSALGLWRSALCLHGRLIET</sequence>
<reference evidence="1 2" key="1">
    <citation type="journal article" date="2020" name="Microorganisms">
        <title>Osmotic Adaptation and Compatible Solute Biosynthesis of Phototrophic Bacteria as Revealed from Genome Analyses.</title>
        <authorList>
            <person name="Imhoff J.F."/>
            <person name="Rahn T."/>
            <person name="Kunzel S."/>
            <person name="Keller A."/>
            <person name="Neulinger S.C."/>
        </authorList>
    </citation>
    <scope>NUCLEOTIDE SEQUENCE [LARGE SCALE GENOMIC DNA]</scope>
    <source>
        <strain evidence="1 2">DSM 25653</strain>
    </source>
</reference>
<dbReference type="AlphaFoldDB" id="A0A9X0WDY8"/>
<evidence type="ECO:0000313" key="2">
    <source>
        <dbReference type="Proteomes" id="UP001138768"/>
    </source>
</evidence>
<dbReference type="Proteomes" id="UP001138768">
    <property type="component" value="Unassembled WGS sequence"/>
</dbReference>
<evidence type="ECO:0000313" key="1">
    <source>
        <dbReference type="EMBL" id="MBK1621652.1"/>
    </source>
</evidence>
<organism evidence="1 2">
    <name type="scientific">Lamprobacter modestohalophilus</name>
    <dbReference type="NCBI Taxonomy" id="1064514"/>
    <lineage>
        <taxon>Bacteria</taxon>
        <taxon>Pseudomonadati</taxon>
        <taxon>Pseudomonadota</taxon>
        <taxon>Gammaproteobacteria</taxon>
        <taxon>Chromatiales</taxon>
        <taxon>Chromatiaceae</taxon>
        <taxon>Lamprobacter</taxon>
    </lineage>
</organism>
<comment type="caution">
    <text evidence="1">The sequence shown here is derived from an EMBL/GenBank/DDBJ whole genome shotgun (WGS) entry which is preliminary data.</text>
</comment>
<name>A0A9X0WDY8_9GAMM</name>
<protein>
    <submittedName>
        <fullName evidence="1">Uncharacterized protein</fullName>
    </submittedName>
</protein>
<keyword evidence="2" id="KW-1185">Reference proteome</keyword>
<dbReference type="EMBL" id="NRRY01000096">
    <property type="protein sequence ID" value="MBK1621652.1"/>
    <property type="molecule type" value="Genomic_DNA"/>
</dbReference>
<proteinExistence type="predicted"/>
<gene>
    <name evidence="1" type="ORF">CKO42_25315</name>
</gene>